<evidence type="ECO:0000313" key="1">
    <source>
        <dbReference type="EMBL" id="PNX60924.1"/>
    </source>
</evidence>
<comment type="caution">
    <text evidence="1">The sequence shown here is derived from an EMBL/GenBank/DDBJ whole genome shotgun (WGS) entry which is preliminary data.</text>
</comment>
<proteinExistence type="predicted"/>
<dbReference type="STRING" id="57577.A0A2K3K3R3"/>
<dbReference type="EMBL" id="ASHM01139135">
    <property type="protein sequence ID" value="PNX60924.1"/>
    <property type="molecule type" value="Genomic_DNA"/>
</dbReference>
<accession>A0A2K3K3R3</accession>
<sequence>MEEALDKQLKVGNSATSIGKNQRKGCYYTSIPRVVKCKGISAQELTSLNHDKHIYWHNHLSNFWGAHGNKL</sequence>
<dbReference type="AlphaFoldDB" id="A0A2K3K3R3"/>
<reference evidence="1 2" key="1">
    <citation type="journal article" date="2014" name="Am. J. Bot.">
        <title>Genome assembly and annotation for red clover (Trifolium pratense; Fabaceae).</title>
        <authorList>
            <person name="Istvanek J."/>
            <person name="Jaros M."/>
            <person name="Krenek A."/>
            <person name="Repkova J."/>
        </authorList>
    </citation>
    <scope>NUCLEOTIDE SEQUENCE [LARGE SCALE GENOMIC DNA]</scope>
    <source>
        <strain evidence="2">cv. Tatra</strain>
        <tissue evidence="1">Young leaves</tissue>
    </source>
</reference>
<name>A0A2K3K3R3_TRIPR</name>
<organism evidence="1 2">
    <name type="scientific">Trifolium pratense</name>
    <name type="common">Red clover</name>
    <dbReference type="NCBI Taxonomy" id="57577"/>
    <lineage>
        <taxon>Eukaryota</taxon>
        <taxon>Viridiplantae</taxon>
        <taxon>Streptophyta</taxon>
        <taxon>Embryophyta</taxon>
        <taxon>Tracheophyta</taxon>
        <taxon>Spermatophyta</taxon>
        <taxon>Magnoliopsida</taxon>
        <taxon>eudicotyledons</taxon>
        <taxon>Gunneridae</taxon>
        <taxon>Pentapetalae</taxon>
        <taxon>rosids</taxon>
        <taxon>fabids</taxon>
        <taxon>Fabales</taxon>
        <taxon>Fabaceae</taxon>
        <taxon>Papilionoideae</taxon>
        <taxon>50 kb inversion clade</taxon>
        <taxon>NPAAA clade</taxon>
        <taxon>Hologalegina</taxon>
        <taxon>IRL clade</taxon>
        <taxon>Trifolieae</taxon>
        <taxon>Trifolium</taxon>
    </lineage>
</organism>
<dbReference type="Proteomes" id="UP000236291">
    <property type="component" value="Unassembled WGS sequence"/>
</dbReference>
<dbReference type="ExpressionAtlas" id="A0A2K3K3R3">
    <property type="expression patterns" value="baseline"/>
</dbReference>
<protein>
    <submittedName>
        <fullName evidence="1">Protein AAR2</fullName>
    </submittedName>
</protein>
<reference evidence="1 2" key="2">
    <citation type="journal article" date="2017" name="Front. Plant Sci.">
        <title>Gene Classification and Mining of Molecular Markers Useful in Red Clover (Trifolium pratense) Breeding.</title>
        <authorList>
            <person name="Istvanek J."/>
            <person name="Dluhosova J."/>
            <person name="Dluhos P."/>
            <person name="Patkova L."/>
            <person name="Nedelnik J."/>
            <person name="Repkova J."/>
        </authorList>
    </citation>
    <scope>NUCLEOTIDE SEQUENCE [LARGE SCALE GENOMIC DNA]</scope>
    <source>
        <strain evidence="2">cv. Tatra</strain>
        <tissue evidence="1">Young leaves</tissue>
    </source>
</reference>
<gene>
    <name evidence="1" type="ORF">L195_g060418</name>
</gene>
<evidence type="ECO:0000313" key="2">
    <source>
        <dbReference type="Proteomes" id="UP000236291"/>
    </source>
</evidence>